<dbReference type="SUPFAM" id="SSF56672">
    <property type="entry name" value="DNA/RNA polymerases"/>
    <property type="match status" value="1"/>
</dbReference>
<evidence type="ECO:0000313" key="3">
    <source>
        <dbReference type="RefSeq" id="XP_060673873.1"/>
    </source>
</evidence>
<gene>
    <name evidence="3" type="primary">LOC125422764</name>
</gene>
<dbReference type="InterPro" id="IPR044730">
    <property type="entry name" value="RNase_H-like_dom_plant"/>
</dbReference>
<dbReference type="InterPro" id="IPR026960">
    <property type="entry name" value="RVT-Znf"/>
</dbReference>
<organism evidence="2 3">
    <name type="scientific">Ziziphus jujuba</name>
    <name type="common">Chinese jujube</name>
    <name type="synonym">Ziziphus sativa</name>
    <dbReference type="NCBI Taxonomy" id="326968"/>
    <lineage>
        <taxon>Eukaryota</taxon>
        <taxon>Viridiplantae</taxon>
        <taxon>Streptophyta</taxon>
        <taxon>Embryophyta</taxon>
        <taxon>Tracheophyta</taxon>
        <taxon>Spermatophyta</taxon>
        <taxon>Magnoliopsida</taxon>
        <taxon>eudicotyledons</taxon>
        <taxon>Gunneridae</taxon>
        <taxon>Pentapetalae</taxon>
        <taxon>rosids</taxon>
        <taxon>fabids</taxon>
        <taxon>Rosales</taxon>
        <taxon>Rhamnaceae</taxon>
        <taxon>Paliureae</taxon>
        <taxon>Ziziphus</taxon>
    </lineage>
</organism>
<dbReference type="PROSITE" id="PS50878">
    <property type="entry name" value="RT_POL"/>
    <property type="match status" value="1"/>
</dbReference>
<dbReference type="Gene3D" id="3.30.420.10">
    <property type="entry name" value="Ribonuclease H-like superfamily/Ribonuclease H"/>
    <property type="match status" value="1"/>
</dbReference>
<dbReference type="InterPro" id="IPR002156">
    <property type="entry name" value="RNaseH_domain"/>
</dbReference>
<dbReference type="RefSeq" id="XP_060673873.1">
    <property type="nucleotide sequence ID" value="XM_060817890.1"/>
</dbReference>
<dbReference type="PANTHER" id="PTHR33116:SF86">
    <property type="entry name" value="REVERSE TRANSCRIPTASE DOMAIN-CONTAINING PROTEIN"/>
    <property type="match status" value="1"/>
</dbReference>
<dbReference type="SUPFAM" id="SSF53098">
    <property type="entry name" value="Ribonuclease H-like"/>
    <property type="match status" value="1"/>
</dbReference>
<reference evidence="3" key="1">
    <citation type="submission" date="2025-08" db="UniProtKB">
        <authorList>
            <consortium name="RefSeq"/>
        </authorList>
    </citation>
    <scope>IDENTIFICATION</scope>
    <source>
        <tissue evidence="3">Seedling</tissue>
    </source>
</reference>
<dbReference type="Pfam" id="PF13456">
    <property type="entry name" value="RVT_3"/>
    <property type="match status" value="1"/>
</dbReference>
<evidence type="ECO:0000259" key="1">
    <source>
        <dbReference type="PROSITE" id="PS50878"/>
    </source>
</evidence>
<keyword evidence="2" id="KW-1185">Reference proteome</keyword>
<feature type="domain" description="Reverse transcriptase" evidence="1">
    <location>
        <begin position="78"/>
        <end position="418"/>
    </location>
</feature>
<dbReference type="InterPro" id="IPR012337">
    <property type="entry name" value="RNaseH-like_sf"/>
</dbReference>
<dbReference type="CDD" id="cd01650">
    <property type="entry name" value="RT_nLTR_like"/>
    <property type="match status" value="1"/>
</dbReference>
<sequence length="995" mass="116325">MNCHKLKRSFQETTKALRIWNKEVFRFADKEIRNLEANLLLLQQREDRDMGKEAEVLDKLRVHRSRWESILRQKSRETWLKEGDKNTKFFHSSLLNRRRKNKIQAIKDDQRWLSNPDQIRQYFLNHFKELYKSDFPQIPEHFKELGERLISPEDNTALLRFPTPEEVKEAIWNLHPLKSPGPDGYPGRLSNVIEKIISPHQGAFVKGRWIAENTVIAQELVHKIQKHKGKQGLMMMKIDLKKPYDRLEWSFVDKVLELWGFSSEFRWMIRSCLSLVHYSLLLNGSVCGTFQPERGIRQGDPLSPILFILCSKILSILLLKEEDQDRLHGIKVDRNAPAISHLMYADDLIISCRANHRDATIIKECLSYFCSWSGQEVNEEKSNIFFSRSTPRKAKMAIKEILGFKDLGTSAIYLGNSLVFGRNKTKEFHILKERLKGRLEGWNRHFLSKVGKATLIKSVVQAIPSYTMSTFLLPVNVCEDMDAIVRKFWWESQPNATGFLALKAWKDLCRPKEMGGLGFRSFKDLNLALVAKLGWKLACEEDSLWIRLMKAKYLRNETFFGYKLKKGTSWVWQGIIKTRNIIRKGSCFQVGDGVTIDIWKDQWLPGIESKSPTARVESDVSRWRRVFELRDERTNQWKETEIRHFFHPDFAEAILQIVWPRVSCSDKLIWKGNKEGKFSVKHCFEFLCMLDQSRESEAIWKNLWNIKMHERLKMFLWRVLSNVIPTRDLIFTRIGKGDRNCVWCEDKEETLLHIFKDCHFIRRLAFASNWGCRLENWNVSNTKELVEINEKVFSDSFPTQDMLQRFNTLVEEFESVEELIHNCSSKERWSPPTKGWWKINSDAAFNNDQAGVAFIARDWKGEVVYCDSKRIFCSSPLEAEVKALSWAAEMAERNNWQDLCWSSDCREAVNTILSVDNPLVWETRHDIIFLRSLFKKENWCLSWNSRNANRVADLMAKKAFQTGSSFVWLACNAGSFPRDISDLLAVDALGSNLSL</sequence>
<dbReference type="InterPro" id="IPR043502">
    <property type="entry name" value="DNA/RNA_pol_sf"/>
</dbReference>
<dbReference type="Proteomes" id="UP001652623">
    <property type="component" value="Chromosome 6"/>
</dbReference>
<dbReference type="GeneID" id="125422764"/>
<name>A0ABM4AAV8_ZIZJJ</name>
<evidence type="ECO:0000313" key="2">
    <source>
        <dbReference type="Proteomes" id="UP001652623"/>
    </source>
</evidence>
<dbReference type="InterPro" id="IPR036397">
    <property type="entry name" value="RNaseH_sf"/>
</dbReference>
<dbReference type="InterPro" id="IPR000477">
    <property type="entry name" value="RT_dom"/>
</dbReference>
<protein>
    <submittedName>
        <fullName evidence="3">Uncharacterized protein LOC125422764</fullName>
    </submittedName>
</protein>
<dbReference type="Pfam" id="PF13966">
    <property type="entry name" value="zf-RVT"/>
    <property type="match status" value="1"/>
</dbReference>
<accession>A0ABM4AAV8</accession>
<dbReference type="Pfam" id="PF00078">
    <property type="entry name" value="RVT_1"/>
    <property type="match status" value="1"/>
</dbReference>
<dbReference type="CDD" id="cd06222">
    <property type="entry name" value="RNase_H_like"/>
    <property type="match status" value="1"/>
</dbReference>
<dbReference type="PANTHER" id="PTHR33116">
    <property type="entry name" value="REVERSE TRANSCRIPTASE ZINC-BINDING DOMAIN-CONTAINING PROTEIN-RELATED-RELATED"/>
    <property type="match status" value="1"/>
</dbReference>
<proteinExistence type="predicted"/>